<comment type="caution">
    <text evidence="1">The sequence shown here is derived from an EMBL/GenBank/DDBJ whole genome shotgun (WGS) entry which is preliminary data.</text>
</comment>
<sequence>MLRIGQQGMGGMGRIPPILLAPFDPAAVLAGQGGVDGIQAGALRDQVAGQG</sequence>
<reference evidence="1 2" key="1">
    <citation type="submission" date="2019-07" db="EMBL/GenBank/DDBJ databases">
        <title>Whole genome shotgun sequence of Meiothermus hypogaeus NBRC 106114.</title>
        <authorList>
            <person name="Hosoyama A."/>
            <person name="Uohara A."/>
            <person name="Ohji S."/>
            <person name="Ichikawa N."/>
        </authorList>
    </citation>
    <scope>NUCLEOTIDE SEQUENCE [LARGE SCALE GENOMIC DNA]</scope>
    <source>
        <strain evidence="1 2">NBRC 106114</strain>
    </source>
</reference>
<proteinExistence type="predicted"/>
<organism evidence="1 2">
    <name type="scientific">Meiothermus hypogaeus NBRC 106114</name>
    <dbReference type="NCBI Taxonomy" id="1227553"/>
    <lineage>
        <taxon>Bacteria</taxon>
        <taxon>Thermotogati</taxon>
        <taxon>Deinococcota</taxon>
        <taxon>Deinococci</taxon>
        <taxon>Thermales</taxon>
        <taxon>Thermaceae</taxon>
        <taxon>Meiothermus</taxon>
    </lineage>
</organism>
<dbReference type="Proteomes" id="UP000321197">
    <property type="component" value="Unassembled WGS sequence"/>
</dbReference>
<accession>A0A511R5G2</accession>
<name>A0A511R5G2_9DEIN</name>
<gene>
    <name evidence="1" type="ORF">MHY01S_30200</name>
</gene>
<dbReference type="AlphaFoldDB" id="A0A511R5G2"/>
<protein>
    <submittedName>
        <fullName evidence="1">Uncharacterized protein</fullName>
    </submittedName>
</protein>
<evidence type="ECO:0000313" key="1">
    <source>
        <dbReference type="EMBL" id="GEM84854.1"/>
    </source>
</evidence>
<evidence type="ECO:0000313" key="2">
    <source>
        <dbReference type="Proteomes" id="UP000321197"/>
    </source>
</evidence>
<dbReference type="EMBL" id="BJXL01000138">
    <property type="protein sequence ID" value="GEM84854.1"/>
    <property type="molecule type" value="Genomic_DNA"/>
</dbReference>